<proteinExistence type="predicted"/>
<protein>
    <submittedName>
        <fullName evidence="3">Uncharacterized protein</fullName>
    </submittedName>
</protein>
<evidence type="ECO:0000313" key="3">
    <source>
        <dbReference type="WBParaSite" id="PDA_v2.g13455.t1"/>
    </source>
</evidence>
<name>A0A914PFC5_9BILA</name>
<organism evidence="2 3">
    <name type="scientific">Panagrolaimus davidi</name>
    <dbReference type="NCBI Taxonomy" id="227884"/>
    <lineage>
        <taxon>Eukaryota</taxon>
        <taxon>Metazoa</taxon>
        <taxon>Ecdysozoa</taxon>
        <taxon>Nematoda</taxon>
        <taxon>Chromadorea</taxon>
        <taxon>Rhabditida</taxon>
        <taxon>Tylenchina</taxon>
        <taxon>Panagrolaimomorpha</taxon>
        <taxon>Panagrolaimoidea</taxon>
        <taxon>Panagrolaimidae</taxon>
        <taxon>Panagrolaimus</taxon>
    </lineage>
</organism>
<dbReference type="AlphaFoldDB" id="A0A914PFC5"/>
<keyword evidence="2" id="KW-1185">Reference proteome</keyword>
<evidence type="ECO:0000256" key="1">
    <source>
        <dbReference type="SAM" id="MobiDB-lite"/>
    </source>
</evidence>
<evidence type="ECO:0000313" key="2">
    <source>
        <dbReference type="Proteomes" id="UP000887578"/>
    </source>
</evidence>
<sequence length="90" mass="9963">MVIESMSPRPHTTGSIAKRSSSLPRNSQHQISPENLHTNEQQPYPSHSSSNIPIHRTNGNHPRTIPTTMPTGKHPSKMAQPGQKQPNITK</sequence>
<accession>A0A914PFC5</accession>
<reference evidence="3" key="1">
    <citation type="submission" date="2022-11" db="UniProtKB">
        <authorList>
            <consortium name="WormBaseParasite"/>
        </authorList>
    </citation>
    <scope>IDENTIFICATION</scope>
</reference>
<dbReference type="Proteomes" id="UP000887578">
    <property type="component" value="Unplaced"/>
</dbReference>
<dbReference type="WBParaSite" id="PDA_v2.g13455.t1">
    <property type="protein sequence ID" value="PDA_v2.g13455.t1"/>
    <property type="gene ID" value="PDA_v2.g13455"/>
</dbReference>
<feature type="region of interest" description="Disordered" evidence="1">
    <location>
        <begin position="1"/>
        <end position="90"/>
    </location>
</feature>
<feature type="compositionally biased region" description="Polar residues" evidence="1">
    <location>
        <begin position="10"/>
        <end position="70"/>
    </location>
</feature>